<reference evidence="4" key="1">
    <citation type="journal article" date="2011" name="Nat. Genet.">
        <title>The Arabidopsis lyrata genome sequence and the basis of rapid genome size change.</title>
        <authorList>
            <person name="Hu T.T."/>
            <person name="Pattyn P."/>
            <person name="Bakker E.G."/>
            <person name="Cao J."/>
            <person name="Cheng J.-F."/>
            <person name="Clark R.M."/>
            <person name="Fahlgren N."/>
            <person name="Fawcett J.A."/>
            <person name="Grimwood J."/>
            <person name="Gundlach H."/>
            <person name="Haberer G."/>
            <person name="Hollister J.D."/>
            <person name="Ossowski S."/>
            <person name="Ottilar R.P."/>
            <person name="Salamov A.A."/>
            <person name="Schneeberger K."/>
            <person name="Spannagl M."/>
            <person name="Wang X."/>
            <person name="Yang L."/>
            <person name="Nasrallah M.E."/>
            <person name="Bergelson J."/>
            <person name="Carrington J.C."/>
            <person name="Gaut B.S."/>
            <person name="Schmutz J."/>
            <person name="Mayer K.F.X."/>
            <person name="Van de Peer Y."/>
            <person name="Grigoriev I.V."/>
            <person name="Nordborg M."/>
            <person name="Weigel D."/>
            <person name="Guo Y.-L."/>
        </authorList>
    </citation>
    <scope>NUCLEOTIDE SEQUENCE [LARGE SCALE GENOMIC DNA]</scope>
    <source>
        <strain evidence="4">cv. MN47</strain>
    </source>
</reference>
<feature type="signal peptide" evidence="2">
    <location>
        <begin position="1"/>
        <end position="21"/>
    </location>
</feature>
<keyword evidence="4" id="KW-1185">Reference proteome</keyword>
<dbReference type="Gramene" id="scaffold_802990.1">
    <property type="protein sequence ID" value="scaffold_802990.1"/>
    <property type="gene ID" value="scaffold_802990.1"/>
</dbReference>
<gene>
    <name evidence="3" type="ORF">ARALYDRAFT_919590</name>
</gene>
<keyword evidence="1" id="KW-0472">Membrane</keyword>
<feature type="chain" id="PRO_5003103905" evidence="2">
    <location>
        <begin position="22"/>
        <end position="111"/>
    </location>
</feature>
<evidence type="ECO:0000256" key="1">
    <source>
        <dbReference type="SAM" id="Phobius"/>
    </source>
</evidence>
<protein>
    <submittedName>
        <fullName evidence="3">Predicted protein</fullName>
    </submittedName>
</protein>
<keyword evidence="1" id="KW-0812">Transmembrane</keyword>
<evidence type="ECO:0000313" key="4">
    <source>
        <dbReference type="Proteomes" id="UP000008694"/>
    </source>
</evidence>
<dbReference type="Proteomes" id="UP000008694">
    <property type="component" value="Unassembled WGS sequence"/>
</dbReference>
<feature type="transmembrane region" description="Helical" evidence="1">
    <location>
        <begin position="67"/>
        <end position="89"/>
    </location>
</feature>
<sequence length="111" mass="13081">MERHLVMIMILVVMVAMEVEADGSCESNCVIHCSDISWYSRKICQNRCLVEQCNNPPETTKFTFSDYVYAHIFVIVAMCYSKFLSLYVAHWTRFIITKYKLFGDIDYIKRD</sequence>
<organism evidence="4">
    <name type="scientific">Arabidopsis lyrata subsp. lyrata</name>
    <name type="common">Lyre-leaved rock-cress</name>
    <dbReference type="NCBI Taxonomy" id="81972"/>
    <lineage>
        <taxon>Eukaryota</taxon>
        <taxon>Viridiplantae</taxon>
        <taxon>Streptophyta</taxon>
        <taxon>Embryophyta</taxon>
        <taxon>Tracheophyta</taxon>
        <taxon>Spermatophyta</taxon>
        <taxon>Magnoliopsida</taxon>
        <taxon>eudicotyledons</taxon>
        <taxon>Gunneridae</taxon>
        <taxon>Pentapetalae</taxon>
        <taxon>rosids</taxon>
        <taxon>malvids</taxon>
        <taxon>Brassicales</taxon>
        <taxon>Brassicaceae</taxon>
        <taxon>Camelineae</taxon>
        <taxon>Arabidopsis</taxon>
    </lineage>
</organism>
<name>D7MNE4_ARALL</name>
<proteinExistence type="predicted"/>
<accession>D7MNE4</accession>
<keyword evidence="2" id="KW-0732">Signal</keyword>
<dbReference type="HOGENOM" id="CLU_2161878_0_0_1"/>
<evidence type="ECO:0000313" key="3">
    <source>
        <dbReference type="EMBL" id="EFH41093.1"/>
    </source>
</evidence>
<evidence type="ECO:0000256" key="2">
    <source>
        <dbReference type="SAM" id="SignalP"/>
    </source>
</evidence>
<dbReference type="EMBL" id="GL348720">
    <property type="protein sequence ID" value="EFH41093.1"/>
    <property type="molecule type" value="Genomic_DNA"/>
</dbReference>
<keyword evidence="1" id="KW-1133">Transmembrane helix</keyword>
<dbReference type="AlphaFoldDB" id="D7MNE4"/>